<evidence type="ECO:0000256" key="6">
    <source>
        <dbReference type="RuleBase" id="RU368084"/>
    </source>
</evidence>
<dbReference type="EMBL" id="CAJHNJ030000073">
    <property type="protein sequence ID" value="CAG9134109.1"/>
    <property type="molecule type" value="Genomic_DNA"/>
</dbReference>
<dbReference type="GO" id="GO:0006260">
    <property type="term" value="P:DNA replication"/>
    <property type="evidence" value="ECO:0007669"/>
    <property type="project" value="UniProtKB-UniRule"/>
</dbReference>
<dbReference type="InterPro" id="IPR056773">
    <property type="entry name" value="WHD_ORC2"/>
</dbReference>
<keyword evidence="5 6" id="KW-0539">Nucleus</keyword>
<evidence type="ECO:0000259" key="8">
    <source>
        <dbReference type="Pfam" id="PF04084"/>
    </source>
</evidence>
<dbReference type="PANTHER" id="PTHR14052">
    <property type="entry name" value="ORIGIN RECOGNITION COMPLEX SUBUNIT 2"/>
    <property type="match status" value="1"/>
</dbReference>
<dbReference type="GO" id="GO:0005664">
    <property type="term" value="C:nuclear origin of replication recognition complex"/>
    <property type="evidence" value="ECO:0007669"/>
    <property type="project" value="UniProtKB-UniRule"/>
</dbReference>
<dbReference type="Proteomes" id="UP000653454">
    <property type="component" value="Unassembled WGS sequence"/>
</dbReference>
<evidence type="ECO:0000256" key="2">
    <source>
        <dbReference type="ARBA" id="ARBA00007421"/>
    </source>
</evidence>
<organism evidence="10 11">
    <name type="scientific">Plutella xylostella</name>
    <name type="common">Diamondback moth</name>
    <name type="synonym">Plutella maculipennis</name>
    <dbReference type="NCBI Taxonomy" id="51655"/>
    <lineage>
        <taxon>Eukaryota</taxon>
        <taxon>Metazoa</taxon>
        <taxon>Ecdysozoa</taxon>
        <taxon>Arthropoda</taxon>
        <taxon>Hexapoda</taxon>
        <taxon>Insecta</taxon>
        <taxon>Pterygota</taxon>
        <taxon>Neoptera</taxon>
        <taxon>Endopterygota</taxon>
        <taxon>Lepidoptera</taxon>
        <taxon>Glossata</taxon>
        <taxon>Ditrysia</taxon>
        <taxon>Yponomeutoidea</taxon>
        <taxon>Plutellidae</taxon>
        <taxon>Plutella</taxon>
    </lineage>
</organism>
<feature type="region of interest" description="Disordered" evidence="7">
    <location>
        <begin position="38"/>
        <end position="96"/>
    </location>
</feature>
<feature type="compositionally biased region" description="Basic residues" evidence="7">
    <location>
        <begin position="51"/>
        <end position="60"/>
    </location>
</feature>
<comment type="subcellular location">
    <subcellularLocation>
        <location evidence="1 6">Nucleus</location>
    </subcellularLocation>
</comment>
<sequence length="581" mass="65887">MPNLTSTINLNKHMDDAVKGGLKECRVVLESIKLTSASEMDQEMSDTGLRKSGRQRKQPKKFGEFVDGTRQRRAQVLSSDDEEELSDFDGEVCPQKPSALFSNDDVEGQDMFKFKSRHTKHDLQNMVKLAISNSPKVETPLKNPRKSLLKGTASPFGKICEATPKQVKDIMKKRIIKEVDSDSADSDFSASSSDFVPEGSDHESAASSQSGSGSEDSSPRAPPPPPPRGRRAPQRNKNKDSEYIVTPDNYFMMNSSKKIVTSDHTLERLKNFNLNDNMEQQQDILMSAEHRLRVTELNTYYEQLFDKWLYVLSENYNIVLYGVGSKRSVLHRFQEQMLQDYPCIVVNGFFPSLTMKNILESIVIDLLEYTHVPSNIGDVVNLIDSQLTENGIELFLIIHNIDGAMLRNSKAQAMLACLSQIRNVHTLASIDHINAPLLWDHSKLSKFNFTWWDTTTFIPYTEETSFETSLMSHRSGALQLSSLRSVYASLTTNAKGIFNIIIQHQLDNDKQAHYQGLPFRDLYSKSREQFLVSSDVALRAQLTEFLDHRLVRTKRSYDGSENLVIPIENGLLQQFLEQQNS</sequence>
<keyword evidence="11" id="KW-1185">Reference proteome</keyword>
<feature type="compositionally biased region" description="Acidic residues" evidence="7">
    <location>
        <begin position="79"/>
        <end position="90"/>
    </location>
</feature>
<protein>
    <recommendedName>
        <fullName evidence="3 6">Origin recognition complex subunit 2</fullName>
    </recommendedName>
</protein>
<comment type="caution">
    <text evidence="10">The sequence shown here is derived from an EMBL/GenBank/DDBJ whole genome shotgun (WGS) entry which is preliminary data.</text>
</comment>
<name>A0A8S4G1E7_PLUXY</name>
<feature type="compositionally biased region" description="Low complexity" evidence="7">
    <location>
        <begin position="186"/>
        <end position="195"/>
    </location>
</feature>
<dbReference type="GO" id="GO:0003688">
    <property type="term" value="F:DNA replication origin binding"/>
    <property type="evidence" value="ECO:0007669"/>
    <property type="project" value="UniProtKB-UniRule"/>
</dbReference>
<dbReference type="PANTHER" id="PTHR14052:SF0">
    <property type="entry name" value="ORIGIN RECOGNITION COMPLEX SUBUNIT 2"/>
    <property type="match status" value="1"/>
</dbReference>
<keyword evidence="4 6" id="KW-0235">DNA replication</keyword>
<feature type="compositionally biased region" description="Basic and acidic residues" evidence="7">
    <location>
        <begin position="61"/>
        <end position="70"/>
    </location>
</feature>
<feature type="region of interest" description="Disordered" evidence="7">
    <location>
        <begin position="180"/>
        <end position="244"/>
    </location>
</feature>
<feature type="compositionally biased region" description="Low complexity" evidence="7">
    <location>
        <begin position="205"/>
        <end position="216"/>
    </location>
</feature>
<comment type="similarity">
    <text evidence="2 6">Belongs to the ORC2 family.</text>
</comment>
<evidence type="ECO:0000313" key="11">
    <source>
        <dbReference type="Proteomes" id="UP000653454"/>
    </source>
</evidence>
<evidence type="ECO:0000313" key="10">
    <source>
        <dbReference type="EMBL" id="CAG9134109.1"/>
    </source>
</evidence>
<dbReference type="AlphaFoldDB" id="A0A8S4G1E7"/>
<dbReference type="InterPro" id="IPR056772">
    <property type="entry name" value="RecA-like_ORC2"/>
</dbReference>
<comment type="subunit">
    <text evidence="6">Component of the origin recognition complex (ORC).</text>
</comment>
<evidence type="ECO:0000256" key="3">
    <source>
        <dbReference type="ARBA" id="ARBA00019080"/>
    </source>
</evidence>
<evidence type="ECO:0000256" key="5">
    <source>
        <dbReference type="ARBA" id="ARBA00023242"/>
    </source>
</evidence>
<dbReference type="Pfam" id="PF04084">
    <property type="entry name" value="RecA-like_ORC2"/>
    <property type="match status" value="1"/>
</dbReference>
<evidence type="ECO:0000259" key="9">
    <source>
        <dbReference type="Pfam" id="PF24882"/>
    </source>
</evidence>
<feature type="domain" description="Origin recognition complex subunit 2 winged-helix" evidence="9">
    <location>
        <begin position="510"/>
        <end position="569"/>
    </location>
</feature>
<reference evidence="10" key="1">
    <citation type="submission" date="2020-11" db="EMBL/GenBank/DDBJ databases">
        <authorList>
            <person name="Whiteford S."/>
        </authorList>
    </citation>
    <scope>NUCLEOTIDE SEQUENCE</scope>
</reference>
<proteinExistence type="inferred from homology"/>
<feature type="domain" description="Origin recognition complex subunit 2 RecA-like" evidence="8">
    <location>
        <begin position="295"/>
        <end position="453"/>
    </location>
</feature>
<dbReference type="InterPro" id="IPR007220">
    <property type="entry name" value="ORC2"/>
</dbReference>
<evidence type="ECO:0000256" key="4">
    <source>
        <dbReference type="ARBA" id="ARBA00022705"/>
    </source>
</evidence>
<comment type="function">
    <text evidence="6">Component of the origin recognition complex (ORC) that binds origins of replication. DNA-binding is ATP-dependent. ORC is required to assemble the pre-replication complex necessary to initiate DNA replication.</text>
</comment>
<accession>A0A8S4G1E7</accession>
<evidence type="ECO:0000256" key="7">
    <source>
        <dbReference type="SAM" id="MobiDB-lite"/>
    </source>
</evidence>
<dbReference type="Pfam" id="PF24882">
    <property type="entry name" value="WHD_ORC2"/>
    <property type="match status" value="1"/>
</dbReference>
<gene>
    <name evidence="10" type="ORF">PLXY2_LOCUS12387</name>
</gene>
<evidence type="ECO:0000256" key="1">
    <source>
        <dbReference type="ARBA" id="ARBA00004123"/>
    </source>
</evidence>